<gene>
    <name evidence="1" type="ORF">SAMN05444354_12799</name>
</gene>
<dbReference type="InterPro" id="IPR007438">
    <property type="entry name" value="DUF488"/>
</dbReference>
<evidence type="ECO:0000313" key="2">
    <source>
        <dbReference type="Proteomes" id="UP000182719"/>
    </source>
</evidence>
<proteinExistence type="predicted"/>
<dbReference type="RefSeq" id="WP_075010705.1">
    <property type="nucleotide sequence ID" value="NZ_FOAP01000027.1"/>
</dbReference>
<reference evidence="2" key="1">
    <citation type="submission" date="2016-10" db="EMBL/GenBank/DDBJ databases">
        <authorList>
            <person name="Varghese N."/>
            <person name="Submissions S."/>
        </authorList>
    </citation>
    <scope>NUCLEOTIDE SEQUENCE [LARGE SCALE GENOMIC DNA]</scope>
    <source>
        <strain evidence="2">DSM 17044</strain>
    </source>
</reference>
<dbReference type="Pfam" id="PF04343">
    <property type="entry name" value="DUF488"/>
    <property type="match status" value="1"/>
</dbReference>
<accession>A0A1H8CW00</accession>
<dbReference type="OrthoDB" id="9810084at2"/>
<keyword evidence="2" id="KW-1185">Reference proteome</keyword>
<organism evidence="1 2">
    <name type="scientific">Stigmatella aurantiaca</name>
    <dbReference type="NCBI Taxonomy" id="41"/>
    <lineage>
        <taxon>Bacteria</taxon>
        <taxon>Pseudomonadati</taxon>
        <taxon>Myxococcota</taxon>
        <taxon>Myxococcia</taxon>
        <taxon>Myxococcales</taxon>
        <taxon>Cystobacterineae</taxon>
        <taxon>Archangiaceae</taxon>
        <taxon>Stigmatella</taxon>
    </lineage>
</organism>
<dbReference type="EMBL" id="FOAP01000027">
    <property type="protein sequence ID" value="SEM99176.1"/>
    <property type="molecule type" value="Genomic_DNA"/>
</dbReference>
<dbReference type="PANTHER" id="PTHR39337">
    <property type="entry name" value="BLR5642 PROTEIN"/>
    <property type="match status" value="1"/>
</dbReference>
<sequence length="145" mass="16875">MKLYTIGFTQKSAQQFFEALKHAGMKKLVDTRLNTTSQLSAFAKRDDLRYFLQALCGASYHPFPSLAPTQGMLDDLKKHRGAWEDYAPRFQALMRERQAIEALERSFFEEPCCLLCSEASPEHCHRRLVAEALQRRWKEIEIIHL</sequence>
<dbReference type="PANTHER" id="PTHR39337:SF1">
    <property type="entry name" value="BLR5642 PROTEIN"/>
    <property type="match status" value="1"/>
</dbReference>
<protein>
    <recommendedName>
        <fullName evidence="3">DUF488 domain-containing protein</fullName>
    </recommendedName>
</protein>
<evidence type="ECO:0000313" key="1">
    <source>
        <dbReference type="EMBL" id="SEM99176.1"/>
    </source>
</evidence>
<name>A0A1H8CW00_STIAU</name>
<dbReference type="AlphaFoldDB" id="A0A1H8CW00"/>
<dbReference type="Proteomes" id="UP000182719">
    <property type="component" value="Unassembled WGS sequence"/>
</dbReference>
<evidence type="ECO:0008006" key="3">
    <source>
        <dbReference type="Google" id="ProtNLM"/>
    </source>
</evidence>